<evidence type="ECO:0000256" key="1">
    <source>
        <dbReference type="SAM" id="MobiDB-lite"/>
    </source>
</evidence>
<gene>
    <name evidence="3" type="ORF">GTP81_26550</name>
</gene>
<feature type="compositionally biased region" description="Basic and acidic residues" evidence="1">
    <location>
        <begin position="322"/>
        <end position="333"/>
    </location>
</feature>
<dbReference type="Pfam" id="PF01476">
    <property type="entry name" value="LysM"/>
    <property type="match status" value="1"/>
</dbReference>
<feature type="compositionally biased region" description="Low complexity" evidence="1">
    <location>
        <begin position="305"/>
        <end position="321"/>
    </location>
</feature>
<feature type="domain" description="LysM" evidence="2">
    <location>
        <begin position="258"/>
        <end position="302"/>
    </location>
</feature>
<sequence length="567" mass="62820">MFVRATYYREKKTVHYFDENDEETLYIGGSFAWRTNNPGNMAKPHKRVVSNVIGYAQRTSSSNSLFLIFQDKDSGEKARVSLLREVYGNSSIAAMMERYAPRPENDTDEYIKFICDRVNVPKTTVVNQMSDAQFKAMVAAMEKKEGYLPGKIVKLGKAKNVELRDMVQQPIAGKTIHLQSGESFFSLKTDNHGGISDIYPNLLNDDLSLFFGNPLNGSEKIGSIAPDQFSTDLTFVAPYFLSKTKAREHEVETHEEPIVHIVGKNDTLTSIGEKYGFSAEAIAKENNIKDVNKIFERQHLRIPKKGSGSSGSPPKPAAAKPSHSDTAPKETKNSTKPGGASERRAEEAAPTQRRTVNTAPAVSVDHQRTDRQHPVTILSSPTLTPSGRAWCQKYLGSNSLDSLNSSFQPKARAFIGELTSKGIGVAIRAAYRPIERSYLMYYAFKICKGMDVTTIPPYAGIDIDWAHRDADGTPNIAAAKAAAEEMCRGYSINPRSERQQVGMPGSSRHNYAAAVDMNITNYIGKTVKDATGNEVHLRSFSDLTAVGRSYGVKYYPRENMHWSDRGT</sequence>
<organism evidence="3 4">
    <name type="scientific">Duganella vulcania</name>
    <dbReference type="NCBI Taxonomy" id="2692166"/>
    <lineage>
        <taxon>Bacteria</taxon>
        <taxon>Pseudomonadati</taxon>
        <taxon>Pseudomonadota</taxon>
        <taxon>Betaproteobacteria</taxon>
        <taxon>Burkholderiales</taxon>
        <taxon>Oxalobacteraceae</taxon>
        <taxon>Telluria group</taxon>
        <taxon>Duganella</taxon>
    </lineage>
</organism>
<dbReference type="SUPFAM" id="SSF55166">
    <property type="entry name" value="Hedgehog/DD-peptidase"/>
    <property type="match status" value="1"/>
</dbReference>
<dbReference type="InterPro" id="IPR009045">
    <property type="entry name" value="Zn_M74/Hedgehog-like"/>
</dbReference>
<evidence type="ECO:0000313" key="4">
    <source>
        <dbReference type="Proteomes" id="UP000484875"/>
    </source>
</evidence>
<proteinExistence type="predicted"/>
<dbReference type="InterPro" id="IPR018392">
    <property type="entry name" value="LysM"/>
</dbReference>
<dbReference type="AlphaFoldDB" id="A0A845HVB4"/>
<comment type="caution">
    <text evidence="3">The sequence shown here is derived from an EMBL/GenBank/DDBJ whole genome shotgun (WGS) entry which is preliminary data.</text>
</comment>
<dbReference type="PROSITE" id="PS51782">
    <property type="entry name" value="LYSM"/>
    <property type="match status" value="1"/>
</dbReference>
<dbReference type="InterPro" id="IPR036779">
    <property type="entry name" value="LysM_dom_sf"/>
</dbReference>
<dbReference type="Gene3D" id="3.10.350.10">
    <property type="entry name" value="LysM domain"/>
    <property type="match status" value="1"/>
</dbReference>
<name>A0A845HVB4_9BURK</name>
<dbReference type="SMART" id="SM00257">
    <property type="entry name" value="LysM"/>
    <property type="match status" value="1"/>
</dbReference>
<keyword evidence="4" id="KW-1185">Reference proteome</keyword>
<feature type="region of interest" description="Disordered" evidence="1">
    <location>
        <begin position="300"/>
        <end position="380"/>
    </location>
</feature>
<evidence type="ECO:0000313" key="3">
    <source>
        <dbReference type="EMBL" id="MYN20306.1"/>
    </source>
</evidence>
<dbReference type="EMBL" id="WWCV01000070">
    <property type="protein sequence ID" value="MYN20306.1"/>
    <property type="molecule type" value="Genomic_DNA"/>
</dbReference>
<dbReference type="Gene3D" id="3.30.1380.10">
    <property type="match status" value="1"/>
</dbReference>
<dbReference type="SUPFAM" id="SSF54106">
    <property type="entry name" value="LysM domain"/>
    <property type="match status" value="1"/>
</dbReference>
<evidence type="ECO:0000259" key="2">
    <source>
        <dbReference type="PROSITE" id="PS51782"/>
    </source>
</evidence>
<dbReference type="Proteomes" id="UP000484875">
    <property type="component" value="Unassembled WGS sequence"/>
</dbReference>
<dbReference type="RefSeq" id="WP_161092646.1">
    <property type="nucleotide sequence ID" value="NZ_WWCV01000070.1"/>
</dbReference>
<reference evidence="3 4" key="1">
    <citation type="submission" date="2019-12" db="EMBL/GenBank/DDBJ databases">
        <title>Novel species isolated from a subtropical stream in China.</title>
        <authorList>
            <person name="Lu H."/>
        </authorList>
    </citation>
    <scope>NUCLEOTIDE SEQUENCE [LARGE SCALE GENOMIC DNA]</scope>
    <source>
        <strain evidence="3 4">FT107W</strain>
    </source>
</reference>
<accession>A0A845HVB4</accession>
<protein>
    <submittedName>
        <fullName evidence="3">LysM peptidoglycan-binding domain-containing protein</fullName>
    </submittedName>
</protein>
<dbReference type="CDD" id="cd00118">
    <property type="entry name" value="LysM"/>
    <property type="match status" value="1"/>
</dbReference>